<dbReference type="AlphaFoldDB" id="A0A9W4DSG5"/>
<keyword evidence="2" id="KW-1185">Reference proteome</keyword>
<dbReference type="Proteomes" id="UP001152519">
    <property type="component" value="Unassembled WGS sequence"/>
</dbReference>
<gene>
    <name evidence="1" type="ORF">SCOCK_20174</name>
</gene>
<evidence type="ECO:0000313" key="2">
    <source>
        <dbReference type="Proteomes" id="UP001152519"/>
    </source>
</evidence>
<name>A0A9W4DSG5_9ACTN</name>
<evidence type="ECO:0000313" key="1">
    <source>
        <dbReference type="EMBL" id="CAG6393143.1"/>
    </source>
</evidence>
<comment type="caution">
    <text evidence="1">The sequence shown here is derived from an EMBL/GenBank/DDBJ whole genome shotgun (WGS) entry which is preliminary data.</text>
</comment>
<dbReference type="RefSeq" id="WP_251488527.1">
    <property type="nucleotide sequence ID" value="NZ_CAJSLV010000048.1"/>
</dbReference>
<proteinExistence type="predicted"/>
<protein>
    <submittedName>
        <fullName evidence="1">Uncharacterized protein</fullName>
    </submittedName>
</protein>
<accession>A0A9W4DSG5</accession>
<dbReference type="EMBL" id="CAJSLV010000048">
    <property type="protein sequence ID" value="CAG6393143.1"/>
    <property type="molecule type" value="Genomic_DNA"/>
</dbReference>
<sequence>MTSNAPRPTLDKEAVSHHLAIATRRRTPAALRTALMDIPVLLAETKRLATLLTAARTECANLLAAARATLHAQDDGEPDPLSYVRDEVAAHAPLTRDER</sequence>
<organism evidence="1 2">
    <name type="scientific">Actinacidiphila cocklensis</name>
    <dbReference type="NCBI Taxonomy" id="887465"/>
    <lineage>
        <taxon>Bacteria</taxon>
        <taxon>Bacillati</taxon>
        <taxon>Actinomycetota</taxon>
        <taxon>Actinomycetes</taxon>
        <taxon>Kitasatosporales</taxon>
        <taxon>Streptomycetaceae</taxon>
        <taxon>Actinacidiphila</taxon>
    </lineage>
</organism>
<reference evidence="1" key="1">
    <citation type="submission" date="2021-05" db="EMBL/GenBank/DDBJ databases">
        <authorList>
            <person name="Arsene-Ploetze F."/>
        </authorList>
    </citation>
    <scope>NUCLEOTIDE SEQUENCE</scope>
    <source>
        <strain evidence="1">DSM 42138</strain>
    </source>
</reference>